<dbReference type="AlphaFoldDB" id="A0A4S4AAF9"/>
<dbReference type="InterPro" id="IPR030995">
    <property type="entry name" value="SoxZ"/>
</dbReference>
<keyword evidence="3" id="KW-1185">Reference proteome</keyword>
<proteinExistence type="predicted"/>
<accession>A0A4S4AAF9</accession>
<dbReference type="NCBIfam" id="TIGR04490">
    <property type="entry name" value="SoxZ_true"/>
    <property type="match status" value="1"/>
</dbReference>
<dbReference type="Proteomes" id="UP000307956">
    <property type="component" value="Unassembled WGS sequence"/>
</dbReference>
<dbReference type="Gene3D" id="2.60.40.10">
    <property type="entry name" value="Immunoglobulins"/>
    <property type="match status" value="1"/>
</dbReference>
<dbReference type="SUPFAM" id="SSF81296">
    <property type="entry name" value="E set domains"/>
    <property type="match status" value="1"/>
</dbReference>
<organism evidence="2 3">
    <name type="scientific">Pseudothauera rhizosphaerae</name>
    <dbReference type="NCBI Taxonomy" id="2565932"/>
    <lineage>
        <taxon>Bacteria</taxon>
        <taxon>Pseudomonadati</taxon>
        <taxon>Pseudomonadota</taxon>
        <taxon>Betaproteobacteria</taxon>
        <taxon>Rhodocyclales</taxon>
        <taxon>Zoogloeaceae</taxon>
        <taxon>Pseudothauera</taxon>
    </lineage>
</organism>
<comment type="caution">
    <text evidence="2">The sequence shown here is derived from an EMBL/GenBank/DDBJ whole genome shotgun (WGS) entry which is preliminary data.</text>
</comment>
<dbReference type="Pfam" id="PF08770">
    <property type="entry name" value="SoxZ"/>
    <property type="match status" value="1"/>
</dbReference>
<reference evidence="2 3" key="1">
    <citation type="submission" date="2019-04" db="EMBL/GenBank/DDBJ databases">
        <title>Azoarcus rhizosphaerae sp. nov. isolated from rhizosphere of Ficus religiosa.</title>
        <authorList>
            <person name="Lin S.-Y."/>
            <person name="Hameed A."/>
            <person name="Hsu Y.-H."/>
            <person name="Young C.-C."/>
        </authorList>
    </citation>
    <scope>NUCLEOTIDE SEQUENCE [LARGE SCALE GENOMIC DNA]</scope>
    <source>
        <strain evidence="2 3">CC-YHH848</strain>
    </source>
</reference>
<evidence type="ECO:0000313" key="2">
    <source>
        <dbReference type="EMBL" id="THF55611.1"/>
    </source>
</evidence>
<gene>
    <name evidence="2" type="primary">soxZ</name>
    <name evidence="2" type="ORF">E6O51_20505</name>
</gene>
<evidence type="ECO:0000259" key="1">
    <source>
        <dbReference type="Pfam" id="PF08770"/>
    </source>
</evidence>
<dbReference type="InterPro" id="IPR014880">
    <property type="entry name" value="SoxZ_dom"/>
</dbReference>
<dbReference type="RefSeq" id="WP_136386891.1">
    <property type="nucleotide sequence ID" value="NZ_SSOD01000023.1"/>
</dbReference>
<dbReference type="EMBL" id="SSOD01000023">
    <property type="protein sequence ID" value="THF55611.1"/>
    <property type="molecule type" value="Genomic_DNA"/>
</dbReference>
<sequence>MSDPIRIRAMVRDGGVGEIRTLLPHPMESGQRRAPSGDLIPAHYIETLTIALNGREIIRGRLGPAVSANPLFVFHIDGVKAGDKVRIAWQDNQGGSRSDEAAFA</sequence>
<dbReference type="OrthoDB" id="9795530at2"/>
<dbReference type="InterPro" id="IPR014756">
    <property type="entry name" value="Ig_E-set"/>
</dbReference>
<name>A0A4S4AAF9_9RHOO</name>
<feature type="domain" description="Sulphur oxidation protein SoxZ" evidence="1">
    <location>
        <begin position="9"/>
        <end position="101"/>
    </location>
</feature>
<dbReference type="InterPro" id="IPR013783">
    <property type="entry name" value="Ig-like_fold"/>
</dbReference>
<protein>
    <submittedName>
        <fullName evidence="2">Thiosulfate oxidation carrier complex protein SoxZ</fullName>
    </submittedName>
</protein>
<evidence type="ECO:0000313" key="3">
    <source>
        <dbReference type="Proteomes" id="UP000307956"/>
    </source>
</evidence>